<gene>
    <name evidence="10" type="ORF">KGQ19_37375</name>
</gene>
<reference evidence="10 11" key="1">
    <citation type="submission" date="2020-02" db="EMBL/GenBank/DDBJ databases">
        <title>Acidophilic actinobacteria isolated from forest soil.</title>
        <authorList>
            <person name="Golinska P."/>
        </authorList>
    </citation>
    <scope>NUCLEOTIDE SEQUENCE [LARGE SCALE GENOMIC DNA]</scope>
    <source>
        <strain evidence="10 11">NL8</strain>
    </source>
</reference>
<dbReference type="CDD" id="cd17321">
    <property type="entry name" value="MFS_MMR_MDR_like"/>
    <property type="match status" value="1"/>
</dbReference>
<dbReference type="RefSeq" id="WP_212018225.1">
    <property type="nucleotide sequence ID" value="NZ_JAAFYZ010000194.1"/>
</dbReference>
<evidence type="ECO:0000256" key="8">
    <source>
        <dbReference type="SAM" id="Phobius"/>
    </source>
</evidence>
<feature type="transmembrane region" description="Helical" evidence="8">
    <location>
        <begin position="130"/>
        <end position="148"/>
    </location>
</feature>
<feature type="transmembrane region" description="Helical" evidence="8">
    <location>
        <begin position="220"/>
        <end position="240"/>
    </location>
</feature>
<keyword evidence="3" id="KW-1003">Cell membrane</keyword>
<feature type="transmembrane region" description="Helical" evidence="8">
    <location>
        <begin position="383"/>
        <end position="407"/>
    </location>
</feature>
<keyword evidence="6 8" id="KW-0472">Membrane</keyword>
<dbReference type="PROSITE" id="PS50850">
    <property type="entry name" value="MFS"/>
    <property type="match status" value="1"/>
</dbReference>
<dbReference type="Gene3D" id="1.20.1250.20">
    <property type="entry name" value="MFS general substrate transporter like domains"/>
    <property type="match status" value="1"/>
</dbReference>
<keyword evidence="2" id="KW-0813">Transport</keyword>
<evidence type="ECO:0000256" key="2">
    <source>
        <dbReference type="ARBA" id="ARBA00022448"/>
    </source>
</evidence>
<feature type="transmembrane region" description="Helical" evidence="8">
    <location>
        <begin position="354"/>
        <end position="371"/>
    </location>
</feature>
<dbReference type="InterPro" id="IPR005829">
    <property type="entry name" value="Sugar_transporter_CS"/>
</dbReference>
<feature type="transmembrane region" description="Helical" evidence="8">
    <location>
        <begin position="427"/>
        <end position="448"/>
    </location>
</feature>
<comment type="caution">
    <text evidence="10">The sequence shown here is derived from an EMBL/GenBank/DDBJ whole genome shotgun (WGS) entry which is preliminary data.</text>
</comment>
<dbReference type="Gene3D" id="1.20.1720.10">
    <property type="entry name" value="Multidrug resistance protein D"/>
    <property type="match status" value="1"/>
</dbReference>
<dbReference type="Pfam" id="PF07690">
    <property type="entry name" value="MFS_1"/>
    <property type="match status" value="1"/>
</dbReference>
<feature type="region of interest" description="Disordered" evidence="7">
    <location>
        <begin position="1"/>
        <end position="24"/>
    </location>
</feature>
<name>A0ABS5L2Q8_9ACTN</name>
<sequence length="507" mass="52846">MASPSESATTASNAAKQAAEDDGYGPRAPHEWMILGVVSLAQLMVVLDATVVTIALPSAQRDLGFNNGSRQWIVTAYALAFGSLLLVGGRFADLFGRRTALVGGLVGFAVASALAGIAPNVGVLIGGRALQGLFGALLAPAALSALTTTFTRPAERNRAFAVYGAVAGAGGAIGLLLGGLLTEYLNWRWTLFINLVIAAVALVGALAYVPNHRPAGRPTLDIPGTVLACSGLFLLVFGFSRAEEKGWSSPQSWVSLLLGGILLITFAWWQTRAPHPLLPLRVPGERNRGASYLGMFVTGAGMFGVFLFLTYYLQVILGYSPVKTGLAFLPMIATLMVAAQIATIGLLPRIGPRPLVPVGMLCGLIGMLWLTRLDLHSSYAPHVLPPLLVLGFGMGLIFAPAMAMATYGVRPDDAGVASAMVNTCQQVGGSIGTALLSTLAATAAANYAKGKTPSALVTAQANLHSYATAYRWSAAFFAVGMVVCFLLYRSGAPKTDPEEQGGGVVHM</sequence>
<feature type="transmembrane region" description="Helical" evidence="8">
    <location>
        <begin position="187"/>
        <end position="208"/>
    </location>
</feature>
<feature type="transmembrane region" description="Helical" evidence="8">
    <location>
        <begin position="99"/>
        <end position="118"/>
    </location>
</feature>
<dbReference type="EMBL" id="JAAFYZ010000194">
    <property type="protein sequence ID" value="MBS2552542.1"/>
    <property type="molecule type" value="Genomic_DNA"/>
</dbReference>
<dbReference type="NCBIfam" id="TIGR00711">
    <property type="entry name" value="efflux_EmrB"/>
    <property type="match status" value="1"/>
</dbReference>
<evidence type="ECO:0000313" key="11">
    <source>
        <dbReference type="Proteomes" id="UP000730482"/>
    </source>
</evidence>
<dbReference type="SUPFAM" id="SSF103473">
    <property type="entry name" value="MFS general substrate transporter"/>
    <property type="match status" value="1"/>
</dbReference>
<feature type="transmembrane region" description="Helical" evidence="8">
    <location>
        <begin position="290"/>
        <end position="313"/>
    </location>
</feature>
<evidence type="ECO:0000256" key="7">
    <source>
        <dbReference type="SAM" id="MobiDB-lite"/>
    </source>
</evidence>
<feature type="transmembrane region" description="Helical" evidence="8">
    <location>
        <begin position="468"/>
        <end position="488"/>
    </location>
</feature>
<feature type="compositionally biased region" description="Low complexity" evidence="7">
    <location>
        <begin position="7"/>
        <end position="17"/>
    </location>
</feature>
<feature type="transmembrane region" description="Helical" evidence="8">
    <location>
        <begin position="252"/>
        <end position="269"/>
    </location>
</feature>
<keyword evidence="11" id="KW-1185">Reference proteome</keyword>
<evidence type="ECO:0000259" key="9">
    <source>
        <dbReference type="PROSITE" id="PS50850"/>
    </source>
</evidence>
<evidence type="ECO:0000313" key="10">
    <source>
        <dbReference type="EMBL" id="MBS2552542.1"/>
    </source>
</evidence>
<evidence type="ECO:0000256" key="5">
    <source>
        <dbReference type="ARBA" id="ARBA00022989"/>
    </source>
</evidence>
<feature type="transmembrane region" description="Helical" evidence="8">
    <location>
        <begin position="160"/>
        <end position="181"/>
    </location>
</feature>
<dbReference type="InterPro" id="IPR004638">
    <property type="entry name" value="EmrB-like"/>
</dbReference>
<evidence type="ECO:0000256" key="1">
    <source>
        <dbReference type="ARBA" id="ARBA00004651"/>
    </source>
</evidence>
<evidence type="ECO:0000256" key="6">
    <source>
        <dbReference type="ARBA" id="ARBA00023136"/>
    </source>
</evidence>
<comment type="subcellular location">
    <subcellularLocation>
        <location evidence="1">Cell membrane</location>
        <topology evidence="1">Multi-pass membrane protein</topology>
    </subcellularLocation>
</comment>
<dbReference type="PROSITE" id="PS00216">
    <property type="entry name" value="SUGAR_TRANSPORT_1"/>
    <property type="match status" value="1"/>
</dbReference>
<protein>
    <submittedName>
        <fullName evidence="10">MFS transporter</fullName>
    </submittedName>
</protein>
<feature type="transmembrane region" description="Helical" evidence="8">
    <location>
        <begin position="325"/>
        <end position="347"/>
    </location>
</feature>
<dbReference type="PANTHER" id="PTHR42718">
    <property type="entry name" value="MAJOR FACILITATOR SUPERFAMILY MULTIDRUG TRANSPORTER MFSC"/>
    <property type="match status" value="1"/>
</dbReference>
<evidence type="ECO:0000256" key="3">
    <source>
        <dbReference type="ARBA" id="ARBA00022475"/>
    </source>
</evidence>
<feature type="transmembrane region" description="Helical" evidence="8">
    <location>
        <begin position="32"/>
        <end position="57"/>
    </location>
</feature>
<dbReference type="InterPro" id="IPR011701">
    <property type="entry name" value="MFS"/>
</dbReference>
<dbReference type="InterPro" id="IPR036259">
    <property type="entry name" value="MFS_trans_sf"/>
</dbReference>
<feature type="transmembrane region" description="Helical" evidence="8">
    <location>
        <begin position="69"/>
        <end position="87"/>
    </location>
</feature>
<evidence type="ECO:0000256" key="4">
    <source>
        <dbReference type="ARBA" id="ARBA00022692"/>
    </source>
</evidence>
<feature type="domain" description="Major facilitator superfamily (MFS) profile" evidence="9">
    <location>
        <begin position="34"/>
        <end position="492"/>
    </location>
</feature>
<accession>A0ABS5L2Q8</accession>
<dbReference type="InterPro" id="IPR020846">
    <property type="entry name" value="MFS_dom"/>
</dbReference>
<keyword evidence="4 8" id="KW-0812">Transmembrane</keyword>
<dbReference type="Proteomes" id="UP000730482">
    <property type="component" value="Unassembled WGS sequence"/>
</dbReference>
<keyword evidence="5 8" id="KW-1133">Transmembrane helix</keyword>
<dbReference type="PANTHER" id="PTHR42718:SF46">
    <property type="entry name" value="BLR6921 PROTEIN"/>
    <property type="match status" value="1"/>
</dbReference>
<organism evidence="10 11">
    <name type="scientific">Catenulispora pinistramenti</name>
    <dbReference type="NCBI Taxonomy" id="2705254"/>
    <lineage>
        <taxon>Bacteria</taxon>
        <taxon>Bacillati</taxon>
        <taxon>Actinomycetota</taxon>
        <taxon>Actinomycetes</taxon>
        <taxon>Catenulisporales</taxon>
        <taxon>Catenulisporaceae</taxon>
        <taxon>Catenulispora</taxon>
    </lineage>
</organism>
<proteinExistence type="predicted"/>